<dbReference type="Pfam" id="PF01638">
    <property type="entry name" value="HxlR"/>
    <property type="match status" value="1"/>
</dbReference>
<dbReference type="InterPro" id="IPR002577">
    <property type="entry name" value="HTH_HxlR"/>
</dbReference>
<accession>A0A6I4NZD8</accession>
<evidence type="ECO:0000313" key="5">
    <source>
        <dbReference type="EMBL" id="MWB98592.1"/>
    </source>
</evidence>
<dbReference type="SUPFAM" id="SSF46785">
    <property type="entry name" value="Winged helix' DNA-binding domain"/>
    <property type="match status" value="1"/>
</dbReference>
<dbReference type="PANTHER" id="PTHR33204">
    <property type="entry name" value="TRANSCRIPTIONAL REGULATOR, MARR FAMILY"/>
    <property type="match status" value="1"/>
</dbReference>
<evidence type="ECO:0000256" key="1">
    <source>
        <dbReference type="ARBA" id="ARBA00023015"/>
    </source>
</evidence>
<dbReference type="InterPro" id="IPR036390">
    <property type="entry name" value="WH_DNA-bd_sf"/>
</dbReference>
<keyword evidence="6" id="KW-1185">Reference proteome</keyword>
<dbReference type="EMBL" id="WSTA01000030">
    <property type="protein sequence ID" value="MWB98592.1"/>
    <property type="molecule type" value="Genomic_DNA"/>
</dbReference>
<keyword evidence="1" id="KW-0805">Transcription regulation</keyword>
<dbReference type="Gene3D" id="1.10.10.10">
    <property type="entry name" value="Winged helix-like DNA-binding domain superfamily/Winged helix DNA-binding domain"/>
    <property type="match status" value="1"/>
</dbReference>
<dbReference type="PROSITE" id="PS51118">
    <property type="entry name" value="HTH_HXLR"/>
    <property type="match status" value="1"/>
</dbReference>
<keyword evidence="2" id="KW-0238">DNA-binding</keyword>
<evidence type="ECO:0000313" key="6">
    <source>
        <dbReference type="Proteomes" id="UP000438182"/>
    </source>
</evidence>
<evidence type="ECO:0000259" key="4">
    <source>
        <dbReference type="PROSITE" id="PS51118"/>
    </source>
</evidence>
<name>A0A6I4NZD8_9MICO</name>
<gene>
    <name evidence="5" type="ORF">GB864_08530</name>
</gene>
<dbReference type="RefSeq" id="WP_160424061.1">
    <property type="nucleotide sequence ID" value="NZ_WSTA01000030.1"/>
</dbReference>
<reference evidence="5 6" key="1">
    <citation type="submission" date="2019-12" db="EMBL/GenBank/DDBJ databases">
        <authorList>
            <person name="Kim Y.S."/>
        </authorList>
    </citation>
    <scope>NUCLEOTIDE SEQUENCE [LARGE SCALE GENOMIC DNA]</scope>
    <source>
        <strain evidence="5 6">MMS17-SY077</strain>
    </source>
</reference>
<keyword evidence="3" id="KW-0804">Transcription</keyword>
<evidence type="ECO:0000256" key="2">
    <source>
        <dbReference type="ARBA" id="ARBA00023125"/>
    </source>
</evidence>
<dbReference type="InterPro" id="IPR036388">
    <property type="entry name" value="WH-like_DNA-bd_sf"/>
</dbReference>
<evidence type="ECO:0000256" key="3">
    <source>
        <dbReference type="ARBA" id="ARBA00023163"/>
    </source>
</evidence>
<dbReference type="PANTHER" id="PTHR33204:SF39">
    <property type="entry name" value="TRANSCRIPTIONAL REGULATORY PROTEIN"/>
    <property type="match status" value="1"/>
</dbReference>
<dbReference type="Proteomes" id="UP000438182">
    <property type="component" value="Unassembled WGS sequence"/>
</dbReference>
<feature type="domain" description="HTH hxlR-type" evidence="4">
    <location>
        <begin position="28"/>
        <end position="134"/>
    </location>
</feature>
<protein>
    <submittedName>
        <fullName evidence="5">Transcriptional regulator</fullName>
    </submittedName>
</protein>
<comment type="caution">
    <text evidence="5">The sequence shown here is derived from an EMBL/GenBank/DDBJ whole genome shotgun (WGS) entry which is preliminary data.</text>
</comment>
<proteinExistence type="predicted"/>
<organism evidence="5 6">
    <name type="scientific">Agromyces seonyuensis</name>
    <dbReference type="NCBI Taxonomy" id="2662446"/>
    <lineage>
        <taxon>Bacteria</taxon>
        <taxon>Bacillati</taxon>
        <taxon>Actinomycetota</taxon>
        <taxon>Actinomycetes</taxon>
        <taxon>Micrococcales</taxon>
        <taxon>Microbacteriaceae</taxon>
        <taxon>Agromyces</taxon>
    </lineage>
</organism>
<sequence length="147" mass="16258">MSNPNPLTVTDVDDPLARIPIPVDGAVCNREFPEAHTIRTVLARLGDKWSLLVVGLLGDGPARFTELQRRVDGISHRMLTQTLRSLERDGLVSRTVFPEIPPRVEYELTPLGGSLLVPALELVRWAAAHHPELTAARDEYDAAHPED</sequence>
<dbReference type="AlphaFoldDB" id="A0A6I4NZD8"/>
<dbReference type="GO" id="GO:0003677">
    <property type="term" value="F:DNA binding"/>
    <property type="evidence" value="ECO:0007669"/>
    <property type="project" value="UniProtKB-KW"/>
</dbReference>